<sequence>MKVGFITIGQSPRVDVVPEIKPYLWDVEIIECGALDGLTLEEIKELAPKEGEYVLVSRLRDGTQVRLSREKIVKRLQECIKKLETEVDIIGVLCTGEFPELTSKKPLVEPSLLLLKTVEALGVSKLGVIVPDPDQIEMTKRKWSGIADTIKVQSVSPYLGGEEELVKAAQELGDCDLIVLDCIGYGLNAKRLVKNVTKKPVVLPRTLMARVIGELLEE</sequence>
<evidence type="ECO:0000313" key="2">
    <source>
        <dbReference type="Proteomes" id="UP000053911"/>
    </source>
</evidence>
<gene>
    <name evidence="1" type="ORF">XD54_1548</name>
</gene>
<dbReference type="Pfam" id="PF07302">
    <property type="entry name" value="AroM"/>
    <property type="match status" value="1"/>
</dbReference>
<name>A0A101ELM6_9EURY</name>
<dbReference type="EMBL" id="LGFD01000033">
    <property type="protein sequence ID" value="KUK17175.1"/>
    <property type="molecule type" value="Genomic_DNA"/>
</dbReference>
<reference evidence="2" key="1">
    <citation type="journal article" date="2015" name="MBio">
        <title>Genome-Resolved Metagenomic Analysis Reveals Roles for Candidate Phyla and Other Microbial Community Members in Biogeochemical Transformations in Oil Reservoirs.</title>
        <authorList>
            <person name="Hu P."/>
            <person name="Tom L."/>
            <person name="Singh A."/>
            <person name="Thomas B.C."/>
            <person name="Baker B.J."/>
            <person name="Piceno Y.M."/>
            <person name="Andersen G.L."/>
            <person name="Banfield J.F."/>
        </authorList>
    </citation>
    <scope>NUCLEOTIDE SEQUENCE [LARGE SCALE GENOMIC DNA]</scope>
</reference>
<organism evidence="1 2">
    <name type="scientific">Thermococcus sibiricus</name>
    <dbReference type="NCBI Taxonomy" id="172049"/>
    <lineage>
        <taxon>Archaea</taxon>
        <taxon>Methanobacteriati</taxon>
        <taxon>Methanobacteriota</taxon>
        <taxon>Thermococci</taxon>
        <taxon>Thermococcales</taxon>
        <taxon>Thermococcaceae</taxon>
        <taxon>Thermococcus</taxon>
    </lineage>
</organism>
<dbReference type="PATRIC" id="fig|172049.5.peg.815"/>
<evidence type="ECO:0000313" key="1">
    <source>
        <dbReference type="EMBL" id="KUK17175.1"/>
    </source>
</evidence>
<evidence type="ECO:0008006" key="3">
    <source>
        <dbReference type="Google" id="ProtNLM"/>
    </source>
</evidence>
<dbReference type="RefSeq" id="WP_283217795.1">
    <property type="nucleotide sequence ID" value="NZ_LGFD01000033.1"/>
</dbReference>
<dbReference type="InterPro" id="IPR010843">
    <property type="entry name" value="Uncharacterised_AroM"/>
</dbReference>
<dbReference type="AlphaFoldDB" id="A0A101ELM6"/>
<accession>A0A101ELM6</accession>
<dbReference type="Proteomes" id="UP000053911">
    <property type="component" value="Unassembled WGS sequence"/>
</dbReference>
<proteinExistence type="predicted"/>
<dbReference type="NCBIfam" id="NF007788">
    <property type="entry name" value="PRK10481.1"/>
    <property type="match status" value="1"/>
</dbReference>
<protein>
    <recommendedName>
        <fullName evidence="3">AroM protein</fullName>
    </recommendedName>
</protein>
<comment type="caution">
    <text evidence="1">The sequence shown here is derived from an EMBL/GenBank/DDBJ whole genome shotgun (WGS) entry which is preliminary data.</text>
</comment>